<gene>
    <name evidence="2" type="ORF">K458DRAFT_391084</name>
</gene>
<proteinExistence type="predicted"/>
<dbReference type="EMBL" id="MU005588">
    <property type="protein sequence ID" value="KAF2682043.1"/>
    <property type="molecule type" value="Genomic_DNA"/>
</dbReference>
<protein>
    <submittedName>
        <fullName evidence="2">Uncharacterized protein</fullName>
    </submittedName>
</protein>
<feature type="compositionally biased region" description="Low complexity" evidence="1">
    <location>
        <begin position="21"/>
        <end position="37"/>
    </location>
</feature>
<sequence length="153" mass="16551">MESLPRLSCDEGGASGHQDSSARPVAPIPSSSASATSDGTLHDPLGLASPTGLFDPGNTMYSNENGEPVDRSSVKDVRRTLNGHASFWRELCALGEDVRYLLHSFEADLTYSLEALDNDLRHAMWAVEGLREDRTGSPDMFIADTVVEVEQSI</sequence>
<evidence type="ECO:0000256" key="1">
    <source>
        <dbReference type="SAM" id="MobiDB-lite"/>
    </source>
</evidence>
<dbReference type="Proteomes" id="UP000799291">
    <property type="component" value="Unassembled WGS sequence"/>
</dbReference>
<organism evidence="2 3">
    <name type="scientific">Lentithecium fluviatile CBS 122367</name>
    <dbReference type="NCBI Taxonomy" id="1168545"/>
    <lineage>
        <taxon>Eukaryota</taxon>
        <taxon>Fungi</taxon>
        <taxon>Dikarya</taxon>
        <taxon>Ascomycota</taxon>
        <taxon>Pezizomycotina</taxon>
        <taxon>Dothideomycetes</taxon>
        <taxon>Pleosporomycetidae</taxon>
        <taxon>Pleosporales</taxon>
        <taxon>Massarineae</taxon>
        <taxon>Lentitheciaceae</taxon>
        <taxon>Lentithecium</taxon>
    </lineage>
</organism>
<evidence type="ECO:0000313" key="3">
    <source>
        <dbReference type="Proteomes" id="UP000799291"/>
    </source>
</evidence>
<evidence type="ECO:0000313" key="2">
    <source>
        <dbReference type="EMBL" id="KAF2682043.1"/>
    </source>
</evidence>
<feature type="region of interest" description="Disordered" evidence="1">
    <location>
        <begin position="1"/>
        <end position="74"/>
    </location>
</feature>
<name>A0A6G1IVQ5_9PLEO</name>
<dbReference type="AlphaFoldDB" id="A0A6G1IVQ5"/>
<reference evidence="2" key="1">
    <citation type="journal article" date="2020" name="Stud. Mycol.">
        <title>101 Dothideomycetes genomes: a test case for predicting lifestyles and emergence of pathogens.</title>
        <authorList>
            <person name="Haridas S."/>
            <person name="Albert R."/>
            <person name="Binder M."/>
            <person name="Bloem J."/>
            <person name="Labutti K."/>
            <person name="Salamov A."/>
            <person name="Andreopoulos B."/>
            <person name="Baker S."/>
            <person name="Barry K."/>
            <person name="Bills G."/>
            <person name="Bluhm B."/>
            <person name="Cannon C."/>
            <person name="Castanera R."/>
            <person name="Culley D."/>
            <person name="Daum C."/>
            <person name="Ezra D."/>
            <person name="Gonzalez J."/>
            <person name="Henrissat B."/>
            <person name="Kuo A."/>
            <person name="Liang C."/>
            <person name="Lipzen A."/>
            <person name="Lutzoni F."/>
            <person name="Magnuson J."/>
            <person name="Mondo S."/>
            <person name="Nolan M."/>
            <person name="Ohm R."/>
            <person name="Pangilinan J."/>
            <person name="Park H.-J."/>
            <person name="Ramirez L."/>
            <person name="Alfaro M."/>
            <person name="Sun H."/>
            <person name="Tritt A."/>
            <person name="Yoshinaga Y."/>
            <person name="Zwiers L.-H."/>
            <person name="Turgeon B."/>
            <person name="Goodwin S."/>
            <person name="Spatafora J."/>
            <person name="Crous P."/>
            <person name="Grigoriev I."/>
        </authorList>
    </citation>
    <scope>NUCLEOTIDE SEQUENCE</scope>
    <source>
        <strain evidence="2">CBS 122367</strain>
    </source>
</reference>
<accession>A0A6G1IVQ5</accession>
<keyword evidence="3" id="KW-1185">Reference proteome</keyword>